<feature type="domain" description="Ion transport" evidence="7">
    <location>
        <begin position="294"/>
        <end position="489"/>
    </location>
</feature>
<evidence type="ECO:0000313" key="9">
    <source>
        <dbReference type="Proteomes" id="UP000729913"/>
    </source>
</evidence>
<proteinExistence type="predicted"/>
<feature type="transmembrane region" description="Helical" evidence="6">
    <location>
        <begin position="478"/>
        <end position="499"/>
    </location>
</feature>
<reference evidence="8" key="1">
    <citation type="submission" date="2020-03" db="EMBL/GenBank/DDBJ databases">
        <authorList>
            <person name="Chebbi M.A."/>
            <person name="Drezen J.M."/>
        </authorList>
    </citation>
    <scope>NUCLEOTIDE SEQUENCE</scope>
    <source>
        <tissue evidence="8">Whole body</tissue>
    </source>
</reference>
<feature type="transmembrane region" description="Helical" evidence="6">
    <location>
        <begin position="373"/>
        <end position="400"/>
    </location>
</feature>
<dbReference type="EMBL" id="JAAOIC020000064">
    <property type="protein sequence ID" value="KAG8035177.1"/>
    <property type="molecule type" value="Genomic_DNA"/>
</dbReference>
<feature type="transmembrane region" description="Helical" evidence="6">
    <location>
        <begin position="101"/>
        <end position="119"/>
    </location>
</feature>
<feature type="transmembrane region" description="Helical" evidence="6">
    <location>
        <begin position="448"/>
        <end position="472"/>
    </location>
</feature>
<feature type="compositionally biased region" description="Polar residues" evidence="5">
    <location>
        <begin position="34"/>
        <end position="45"/>
    </location>
</feature>
<evidence type="ECO:0000256" key="5">
    <source>
        <dbReference type="SAM" id="MobiDB-lite"/>
    </source>
</evidence>
<keyword evidence="3 6" id="KW-1133">Transmembrane helix</keyword>
<feature type="domain" description="Ion transport" evidence="7">
    <location>
        <begin position="132"/>
        <end position="273"/>
    </location>
</feature>
<dbReference type="Pfam" id="PF00520">
    <property type="entry name" value="Ion_trans"/>
    <property type="match status" value="2"/>
</dbReference>
<reference evidence="8" key="2">
    <citation type="submission" date="2021-04" db="EMBL/GenBank/DDBJ databases">
        <title>Genome-wide patterns of bracovirus chromosomal integration into multiple host tissues during parasitism.</title>
        <authorList>
            <person name="Chebbi M.A.C."/>
        </authorList>
    </citation>
    <scope>NUCLEOTIDE SEQUENCE</scope>
    <source>
        <tissue evidence="8">Whole body</tissue>
    </source>
</reference>
<keyword evidence="9" id="KW-1185">Reference proteome</keyword>
<accession>A0A8J5UPI0</accession>
<organism evidence="8 9">
    <name type="scientific">Cotesia typhae</name>
    <dbReference type="NCBI Taxonomy" id="2053667"/>
    <lineage>
        <taxon>Eukaryota</taxon>
        <taxon>Metazoa</taxon>
        <taxon>Ecdysozoa</taxon>
        <taxon>Arthropoda</taxon>
        <taxon>Hexapoda</taxon>
        <taxon>Insecta</taxon>
        <taxon>Pterygota</taxon>
        <taxon>Neoptera</taxon>
        <taxon>Endopterygota</taxon>
        <taxon>Hymenoptera</taxon>
        <taxon>Apocrita</taxon>
        <taxon>Ichneumonoidea</taxon>
        <taxon>Braconidae</taxon>
        <taxon>Microgastrinae</taxon>
        <taxon>Cotesia</taxon>
    </lineage>
</organism>
<evidence type="ECO:0000313" key="8">
    <source>
        <dbReference type="EMBL" id="KAG8035177.1"/>
    </source>
</evidence>
<dbReference type="PANTHER" id="PTHR46474">
    <property type="entry name" value="TWO PORE CALCIUM CHANNEL PROTEIN 1"/>
    <property type="match status" value="1"/>
</dbReference>
<evidence type="ECO:0000259" key="7">
    <source>
        <dbReference type="Pfam" id="PF00520"/>
    </source>
</evidence>
<feature type="transmembrane region" description="Helical" evidence="6">
    <location>
        <begin position="226"/>
        <end position="248"/>
    </location>
</feature>
<keyword evidence="4 6" id="KW-0472">Membrane</keyword>
<dbReference type="PANTHER" id="PTHR46474:SF1">
    <property type="entry name" value="TWO PORE CHANNEL PROTEIN 1"/>
    <property type="match status" value="1"/>
</dbReference>
<dbReference type="GO" id="GO:0005216">
    <property type="term" value="F:monoatomic ion channel activity"/>
    <property type="evidence" value="ECO:0007669"/>
    <property type="project" value="InterPro"/>
</dbReference>
<evidence type="ECO:0000256" key="6">
    <source>
        <dbReference type="SAM" id="Phobius"/>
    </source>
</evidence>
<dbReference type="AlphaFoldDB" id="A0A8J5UPI0"/>
<gene>
    <name evidence="8" type="ORF">G9C98_001667</name>
</gene>
<feature type="transmembrane region" description="Helical" evidence="6">
    <location>
        <begin position="131"/>
        <end position="155"/>
    </location>
</feature>
<dbReference type="InterPro" id="IPR005821">
    <property type="entry name" value="Ion_trans_dom"/>
</dbReference>
<feature type="region of interest" description="Disordered" evidence="5">
    <location>
        <begin position="1"/>
        <end position="58"/>
    </location>
</feature>
<evidence type="ECO:0000256" key="3">
    <source>
        <dbReference type="ARBA" id="ARBA00022989"/>
    </source>
</evidence>
<dbReference type="InterPro" id="IPR028801">
    <property type="entry name" value="TPC1_animal"/>
</dbReference>
<evidence type="ECO:0000256" key="2">
    <source>
        <dbReference type="ARBA" id="ARBA00022692"/>
    </source>
</evidence>
<feature type="transmembrane region" description="Helical" evidence="6">
    <location>
        <begin position="334"/>
        <end position="352"/>
    </location>
</feature>
<dbReference type="Proteomes" id="UP000729913">
    <property type="component" value="Unassembled WGS sequence"/>
</dbReference>
<name>A0A8J5UPI0_9HYME</name>
<dbReference type="GO" id="GO:0005765">
    <property type="term" value="C:lysosomal membrane"/>
    <property type="evidence" value="ECO:0007669"/>
    <property type="project" value="InterPro"/>
</dbReference>
<protein>
    <recommendedName>
        <fullName evidence="7">Ion transport domain-containing protein</fullName>
    </recommendedName>
</protein>
<dbReference type="GO" id="GO:0010008">
    <property type="term" value="C:endosome membrane"/>
    <property type="evidence" value="ECO:0007669"/>
    <property type="project" value="TreeGrafter"/>
</dbReference>
<dbReference type="OrthoDB" id="10068803at2759"/>
<sequence>MNSSDDSRFSSQYQRFDDDVQENFRTSPKYGSILSCTSSDYQPKASTHDNDTIPDSYQATPRDIEIDDLAESTEGQNNEKFDSHPRHPEDLPAYLLVHNNWYYGLDLFTSLLLLALAFVEEPAVSIFQLPVWLHGSIELLALLTIGVELALKLRWIGWGTILKHKRTMLKCVTLAIMFLEAVIVVIRQSSHFRVTRALRPIFLVDTKYCGGVRRFIRQILQTLPPILDMLGLLLFFIIVYMVLGYFMFSETNRNFATLQDSFVSLFVLLTTAKLLESSTNQVVAAHKFAADWDTLAFGGLFVTEAMTKVLGLGIRRYLSSGWNLFDLGASVMPLIAACGLSLFPNAMFFVIFRPLRLLRLFKIKKRYRDVFGTLVILSPLMCSTAIVMLILYYFFAIIGMEMFAGYDMRNCCVNTTVEDFYKYSANGSTTLGYYYLNTFDNLMASEMTLFELTVVNNWFILMNAYAVIVGFYTRFYFMTFYLVTMIVLTIVVSSFLEAFRFRIQYKKSTSKRDEEKMLHEEVELKWDELQTIIQDFHILEKLRSSLIVNNTTNYIGSRPRTREVLQRRMYTLEIQEWIAEAKVDEKSTEPLLSSSFDEIRVEDSNMDVGQIIDSRHNSLQHRNGLTTSPM</sequence>
<evidence type="ECO:0000256" key="1">
    <source>
        <dbReference type="ARBA" id="ARBA00004141"/>
    </source>
</evidence>
<feature type="transmembrane region" description="Helical" evidence="6">
    <location>
        <begin position="295"/>
        <end position="314"/>
    </location>
</feature>
<keyword evidence="2 6" id="KW-0812">Transmembrane</keyword>
<comment type="caution">
    <text evidence="8">The sequence shown here is derived from an EMBL/GenBank/DDBJ whole genome shotgun (WGS) entry which is preliminary data.</text>
</comment>
<feature type="transmembrane region" description="Helical" evidence="6">
    <location>
        <begin position="167"/>
        <end position="186"/>
    </location>
</feature>
<evidence type="ECO:0000256" key="4">
    <source>
        <dbReference type="ARBA" id="ARBA00023136"/>
    </source>
</evidence>
<dbReference type="GO" id="GO:0022832">
    <property type="term" value="F:voltage-gated channel activity"/>
    <property type="evidence" value="ECO:0007669"/>
    <property type="project" value="InterPro"/>
</dbReference>
<comment type="subcellular location">
    <subcellularLocation>
        <location evidence="1">Membrane</location>
        <topology evidence="1">Multi-pass membrane protein</topology>
    </subcellularLocation>
</comment>